<dbReference type="EMBL" id="CADEAL010000018">
    <property type="protein sequence ID" value="CAB1412759.1"/>
    <property type="molecule type" value="Genomic_DNA"/>
</dbReference>
<evidence type="ECO:0000313" key="2">
    <source>
        <dbReference type="Proteomes" id="UP001153269"/>
    </source>
</evidence>
<comment type="caution">
    <text evidence="1">The sequence shown here is derived from an EMBL/GenBank/DDBJ whole genome shotgun (WGS) entry which is preliminary data.</text>
</comment>
<sequence>MSRQSIHPFDQSGSQSLLTSFSLRTPHMVHSIRRRHPDSTIRPLLGKCSDFLFTDISLPPVTKTCYQATSSISPKKTSAFITLVLGMSHDGLSWTSALMQPRCGSDYQRAAMNR</sequence>
<gene>
    <name evidence="1" type="ORF">PLEPLA_LOCUS453</name>
</gene>
<reference evidence="1" key="1">
    <citation type="submission" date="2020-03" db="EMBL/GenBank/DDBJ databases">
        <authorList>
            <person name="Weist P."/>
        </authorList>
    </citation>
    <scope>NUCLEOTIDE SEQUENCE</scope>
</reference>
<protein>
    <submittedName>
        <fullName evidence="1">Uncharacterized protein</fullName>
    </submittedName>
</protein>
<proteinExistence type="predicted"/>
<organism evidence="1 2">
    <name type="scientific">Pleuronectes platessa</name>
    <name type="common">European plaice</name>
    <dbReference type="NCBI Taxonomy" id="8262"/>
    <lineage>
        <taxon>Eukaryota</taxon>
        <taxon>Metazoa</taxon>
        <taxon>Chordata</taxon>
        <taxon>Craniata</taxon>
        <taxon>Vertebrata</taxon>
        <taxon>Euteleostomi</taxon>
        <taxon>Actinopterygii</taxon>
        <taxon>Neopterygii</taxon>
        <taxon>Teleostei</taxon>
        <taxon>Neoteleostei</taxon>
        <taxon>Acanthomorphata</taxon>
        <taxon>Carangaria</taxon>
        <taxon>Pleuronectiformes</taxon>
        <taxon>Pleuronectoidei</taxon>
        <taxon>Pleuronectidae</taxon>
        <taxon>Pleuronectes</taxon>
    </lineage>
</organism>
<accession>A0A9N7Y639</accession>
<keyword evidence="2" id="KW-1185">Reference proteome</keyword>
<dbReference type="AlphaFoldDB" id="A0A9N7Y639"/>
<name>A0A9N7Y639_PLEPL</name>
<evidence type="ECO:0000313" key="1">
    <source>
        <dbReference type="EMBL" id="CAB1412759.1"/>
    </source>
</evidence>
<dbReference type="Proteomes" id="UP001153269">
    <property type="component" value="Unassembled WGS sequence"/>
</dbReference>